<dbReference type="Gene3D" id="3.30.420.10">
    <property type="entry name" value="Ribonuclease H-like superfamily/Ribonuclease H"/>
    <property type="match status" value="1"/>
</dbReference>
<accession>A0A086ZJT8</accession>
<feature type="compositionally biased region" description="Low complexity" evidence="1">
    <location>
        <begin position="340"/>
        <end position="354"/>
    </location>
</feature>
<protein>
    <submittedName>
        <fullName evidence="3">Integrase core domain protein</fullName>
    </submittedName>
</protein>
<proteinExistence type="predicted"/>
<dbReference type="eggNOG" id="COG2801">
    <property type="taxonomic scope" value="Bacteria"/>
</dbReference>
<dbReference type="InterPro" id="IPR012337">
    <property type="entry name" value="RNaseH-like_sf"/>
</dbReference>
<evidence type="ECO:0000313" key="3">
    <source>
        <dbReference type="EMBL" id="KFI46788.1"/>
    </source>
</evidence>
<dbReference type="EMBL" id="JGYP01000001">
    <property type="protein sequence ID" value="KFI46788.1"/>
    <property type="molecule type" value="Genomic_DNA"/>
</dbReference>
<evidence type="ECO:0000313" key="4">
    <source>
        <dbReference type="Proteomes" id="UP000029096"/>
    </source>
</evidence>
<dbReference type="Proteomes" id="UP000029096">
    <property type="component" value="Unassembled WGS sequence"/>
</dbReference>
<reference evidence="3 4" key="1">
    <citation type="submission" date="2014-03" db="EMBL/GenBank/DDBJ databases">
        <title>Genomics of Bifidobacteria.</title>
        <authorList>
            <person name="Ventura M."/>
            <person name="Milani C."/>
            <person name="Lugli G.A."/>
        </authorList>
    </citation>
    <scope>NUCLEOTIDE SEQUENCE [LARGE SCALE GENOMIC DNA]</scope>
    <source>
        <strain evidence="3 4">DSM 22767</strain>
    </source>
</reference>
<gene>
    <name evidence="3" type="ORF">BBOH_0260</name>
</gene>
<sequence>MAAKRQITKRFRTEYAKASKKGKGEILDRMCSALGIGRSTARRLLNEPASPRPDGDGRGRTARYSPGSFRLLEQVWLLADMPCSKYLKAMLPQWLPALEAAGELDGFTDGEADELMAMGAATIDRHLKATRDAARLRGISSTRAASEPLRNSITIRKAGDELDGLPGAVEADTVAHCGPTLMGEFCRTLTIVDFATGWTENASARNNSFTMLSGALEAIEARIPFRIRSFDSDNGSEFINHDMIAWLQQRDIEQTRSRPYRKNDGATVESRNNHVVRRHAFYYRYELPELDPLNELWELVEIKANLFTPSRKPHGWRTGRGDRPHASTTSRAPRGSASWSSTGPTAPRAAAGGSPTNGGNASRKR</sequence>
<dbReference type="Pfam" id="PF00665">
    <property type="entry name" value="rve"/>
    <property type="match status" value="1"/>
</dbReference>
<feature type="region of interest" description="Disordered" evidence="1">
    <location>
        <begin position="42"/>
        <end position="63"/>
    </location>
</feature>
<dbReference type="InterPro" id="IPR036397">
    <property type="entry name" value="RNaseH_sf"/>
</dbReference>
<feature type="region of interest" description="Disordered" evidence="1">
    <location>
        <begin position="310"/>
        <end position="365"/>
    </location>
</feature>
<dbReference type="SUPFAM" id="SSF53098">
    <property type="entry name" value="Ribonuclease H-like"/>
    <property type="match status" value="1"/>
</dbReference>
<feature type="domain" description="Integrase catalytic" evidence="2">
    <location>
        <begin position="162"/>
        <end position="332"/>
    </location>
</feature>
<dbReference type="AlphaFoldDB" id="A0A086ZJT8"/>
<dbReference type="PROSITE" id="PS50994">
    <property type="entry name" value="INTEGRASE"/>
    <property type="match status" value="1"/>
</dbReference>
<evidence type="ECO:0000256" key="1">
    <source>
        <dbReference type="SAM" id="MobiDB-lite"/>
    </source>
</evidence>
<organism evidence="3 4">
    <name type="scientific">Bifidobacterium bohemicum DSM 22767</name>
    <dbReference type="NCBI Taxonomy" id="1437606"/>
    <lineage>
        <taxon>Bacteria</taxon>
        <taxon>Bacillati</taxon>
        <taxon>Actinomycetota</taxon>
        <taxon>Actinomycetes</taxon>
        <taxon>Bifidobacteriales</taxon>
        <taxon>Bifidobacteriaceae</taxon>
        <taxon>Bifidobacterium</taxon>
    </lineage>
</organism>
<evidence type="ECO:0000259" key="2">
    <source>
        <dbReference type="PROSITE" id="PS50994"/>
    </source>
</evidence>
<name>A0A086ZJT8_9BIFI</name>
<keyword evidence="4" id="KW-1185">Reference proteome</keyword>
<dbReference type="STRING" id="1437606.BBOH_0260"/>
<dbReference type="GO" id="GO:0003676">
    <property type="term" value="F:nucleic acid binding"/>
    <property type="evidence" value="ECO:0007669"/>
    <property type="project" value="InterPro"/>
</dbReference>
<comment type="caution">
    <text evidence="3">The sequence shown here is derived from an EMBL/GenBank/DDBJ whole genome shotgun (WGS) entry which is preliminary data.</text>
</comment>
<dbReference type="InterPro" id="IPR001584">
    <property type="entry name" value="Integrase_cat-core"/>
</dbReference>
<dbReference type="GO" id="GO:0015074">
    <property type="term" value="P:DNA integration"/>
    <property type="evidence" value="ECO:0007669"/>
    <property type="project" value="InterPro"/>
</dbReference>